<dbReference type="Proteomes" id="UP001457282">
    <property type="component" value="Unassembled WGS sequence"/>
</dbReference>
<keyword evidence="2" id="KW-1185">Reference proteome</keyword>
<dbReference type="AlphaFoldDB" id="A0AAW1WTN7"/>
<protein>
    <recommendedName>
        <fullName evidence="3">MHC class I antigen</fullName>
    </recommendedName>
</protein>
<proteinExistence type="predicted"/>
<evidence type="ECO:0008006" key="3">
    <source>
        <dbReference type="Google" id="ProtNLM"/>
    </source>
</evidence>
<comment type="caution">
    <text evidence="1">The sequence shown here is derived from an EMBL/GenBank/DDBJ whole genome shotgun (WGS) entry which is preliminary data.</text>
</comment>
<sequence length="122" mass="13811">MVAASWIGGGGWASRRFWWRSGDARHGQIWSVEAELRVRLVCTASTRAGRVYATSESFADGCWRRASWDPNHEDFSVAEAEGIRREIKHSARDLDVAARNKARKVVEEEWTASGNWMSRSSI</sequence>
<dbReference type="EMBL" id="JBEDUW010000005">
    <property type="protein sequence ID" value="KAK9927400.1"/>
    <property type="molecule type" value="Genomic_DNA"/>
</dbReference>
<evidence type="ECO:0000313" key="1">
    <source>
        <dbReference type="EMBL" id="KAK9927400.1"/>
    </source>
</evidence>
<name>A0AAW1WTN7_RUBAR</name>
<accession>A0AAW1WTN7</accession>
<reference evidence="1 2" key="1">
    <citation type="journal article" date="2023" name="G3 (Bethesda)">
        <title>A chromosome-length genome assembly and annotation of blackberry (Rubus argutus, cv. 'Hillquist').</title>
        <authorList>
            <person name="Bruna T."/>
            <person name="Aryal R."/>
            <person name="Dudchenko O."/>
            <person name="Sargent D.J."/>
            <person name="Mead D."/>
            <person name="Buti M."/>
            <person name="Cavallini A."/>
            <person name="Hytonen T."/>
            <person name="Andres J."/>
            <person name="Pham M."/>
            <person name="Weisz D."/>
            <person name="Mascagni F."/>
            <person name="Usai G."/>
            <person name="Natali L."/>
            <person name="Bassil N."/>
            <person name="Fernandez G.E."/>
            <person name="Lomsadze A."/>
            <person name="Armour M."/>
            <person name="Olukolu B."/>
            <person name="Poorten T."/>
            <person name="Britton C."/>
            <person name="Davik J."/>
            <person name="Ashrafi H."/>
            <person name="Aiden E.L."/>
            <person name="Borodovsky M."/>
            <person name="Worthington M."/>
        </authorList>
    </citation>
    <scope>NUCLEOTIDE SEQUENCE [LARGE SCALE GENOMIC DNA]</scope>
    <source>
        <strain evidence="1">PI 553951</strain>
    </source>
</reference>
<gene>
    <name evidence="1" type="ORF">M0R45_024584</name>
</gene>
<evidence type="ECO:0000313" key="2">
    <source>
        <dbReference type="Proteomes" id="UP001457282"/>
    </source>
</evidence>
<organism evidence="1 2">
    <name type="scientific">Rubus argutus</name>
    <name type="common">Southern blackberry</name>
    <dbReference type="NCBI Taxonomy" id="59490"/>
    <lineage>
        <taxon>Eukaryota</taxon>
        <taxon>Viridiplantae</taxon>
        <taxon>Streptophyta</taxon>
        <taxon>Embryophyta</taxon>
        <taxon>Tracheophyta</taxon>
        <taxon>Spermatophyta</taxon>
        <taxon>Magnoliopsida</taxon>
        <taxon>eudicotyledons</taxon>
        <taxon>Gunneridae</taxon>
        <taxon>Pentapetalae</taxon>
        <taxon>rosids</taxon>
        <taxon>fabids</taxon>
        <taxon>Rosales</taxon>
        <taxon>Rosaceae</taxon>
        <taxon>Rosoideae</taxon>
        <taxon>Rosoideae incertae sedis</taxon>
        <taxon>Rubus</taxon>
    </lineage>
</organism>